<dbReference type="GO" id="GO:0006508">
    <property type="term" value="P:proteolysis"/>
    <property type="evidence" value="ECO:0007669"/>
    <property type="project" value="UniProtKB-KW"/>
</dbReference>
<feature type="region of interest" description="Disordered" evidence="11">
    <location>
        <begin position="330"/>
        <end position="352"/>
    </location>
</feature>
<evidence type="ECO:0000256" key="11">
    <source>
        <dbReference type="SAM" id="MobiDB-lite"/>
    </source>
</evidence>
<feature type="domain" description="AB hydrolase-1" evidence="12">
    <location>
        <begin position="37"/>
        <end position="311"/>
    </location>
</feature>
<feature type="active site" description="Nucleophile" evidence="9">
    <location>
        <position position="114"/>
    </location>
</feature>
<sequence length="352" mass="37845">MGLYPVIEPYDHGMLDVGDGNRVHWETCGNPHGKPALVLHGGPGSGTGPNLRRYFDPAAYRIVLLDQRGAGRSLPRASAHDTDMSVNTTAHLMADLERLRAHLGIERWLVWGVSWGSALGLRYAQTHPGVVSELVLTGVATGSNAEVALLTRGLGKIFPEAHERFLAELPPKEREGNLAAAYNRLLESPDPAVRDRAARAWTDWETAIIPAPPGSVARYRDPEFRRGFARTVTHYWGNGHFLGEGEGEGEGVGDGDDEGVVLRDAHLLKGIPGTLVQGSLDFGNLLGIVWRLHHAWPESELIVVDEAGHDAGAVGDEALLAATDKYARAGAPTPRVSSRLTDPSAPARPPSP</sequence>
<protein>
    <recommendedName>
        <fullName evidence="8 10">Proline iminopeptidase</fullName>
        <shortName evidence="8">PIP</shortName>
        <ecNumber evidence="8 10">3.4.11.5</ecNumber>
    </recommendedName>
    <alternativeName>
        <fullName evidence="8">Prolyl aminopeptidase</fullName>
    </alternativeName>
</protein>
<evidence type="ECO:0000256" key="9">
    <source>
        <dbReference type="PIRSR" id="PIRSR006431-1"/>
    </source>
</evidence>
<feature type="active site" evidence="9">
    <location>
        <position position="281"/>
    </location>
</feature>
<feature type="active site" description="Proton donor" evidence="9">
    <location>
        <position position="309"/>
    </location>
</feature>
<evidence type="ECO:0000256" key="10">
    <source>
        <dbReference type="RuleBase" id="RU003421"/>
    </source>
</evidence>
<evidence type="ECO:0000313" key="13">
    <source>
        <dbReference type="EMBL" id="WMC85857.1"/>
    </source>
</evidence>
<dbReference type="GO" id="GO:0005737">
    <property type="term" value="C:cytoplasm"/>
    <property type="evidence" value="ECO:0007669"/>
    <property type="project" value="UniProtKB-SubCell"/>
</dbReference>
<comment type="catalytic activity">
    <reaction evidence="1 8 10">
        <text>Release of N-terminal proline from a peptide.</text>
        <dbReference type="EC" id="3.4.11.5"/>
    </reaction>
</comment>
<evidence type="ECO:0000256" key="3">
    <source>
        <dbReference type="ARBA" id="ARBA00010088"/>
    </source>
</evidence>
<dbReference type="PANTHER" id="PTHR43722">
    <property type="entry name" value="PROLINE IMINOPEPTIDASE"/>
    <property type="match status" value="1"/>
</dbReference>
<dbReference type="RefSeq" id="WP_306691825.1">
    <property type="nucleotide sequence ID" value="NZ_CP121271.1"/>
</dbReference>
<reference evidence="13" key="1">
    <citation type="submission" date="2023-03" db="EMBL/GenBank/DDBJ databases">
        <title>Borrelidin-producing and root-colonizing Streptomyces rochei is a potent biopesticide for soil-borne oomycete-caused plant diseases.</title>
        <authorList>
            <person name="Zhou D."/>
            <person name="Wang X."/>
            <person name="Navarro-Munoz J.C."/>
            <person name="Li W."/>
            <person name="Li J."/>
            <person name="Jiu M."/>
            <person name="Deng S."/>
            <person name="Ye Y."/>
            <person name="Daly P."/>
            <person name="Wei L."/>
        </authorList>
    </citation>
    <scope>NUCLEOTIDE SEQUENCE</scope>
    <source>
        <strain evidence="13">JK1</strain>
    </source>
</reference>
<evidence type="ECO:0000256" key="5">
    <source>
        <dbReference type="ARBA" id="ARBA00022490"/>
    </source>
</evidence>
<dbReference type="InterPro" id="IPR002410">
    <property type="entry name" value="Peptidase_S33"/>
</dbReference>
<keyword evidence="6 8" id="KW-0645">Protease</keyword>
<evidence type="ECO:0000256" key="7">
    <source>
        <dbReference type="ARBA" id="ARBA00022801"/>
    </source>
</evidence>
<evidence type="ECO:0000259" key="12">
    <source>
        <dbReference type="Pfam" id="PF00561"/>
    </source>
</evidence>
<gene>
    <name evidence="13" type="primary">pip</name>
    <name evidence="13" type="ORF">P7W03_09895</name>
</gene>
<dbReference type="InterPro" id="IPR000073">
    <property type="entry name" value="AB_hydrolase_1"/>
</dbReference>
<dbReference type="EMBL" id="CP121271">
    <property type="protein sequence ID" value="WMC85857.1"/>
    <property type="molecule type" value="Genomic_DNA"/>
</dbReference>
<dbReference type="InterPro" id="IPR029058">
    <property type="entry name" value="AB_hydrolase_fold"/>
</dbReference>
<dbReference type="InterPro" id="IPR005944">
    <property type="entry name" value="Pro_iminopeptidase"/>
</dbReference>
<evidence type="ECO:0000256" key="2">
    <source>
        <dbReference type="ARBA" id="ARBA00004496"/>
    </source>
</evidence>
<proteinExistence type="inferred from homology"/>
<dbReference type="AlphaFoldDB" id="A0AAX3ZF55"/>
<name>A0AAX3ZF55_STRRO</name>
<dbReference type="PRINTS" id="PR00793">
    <property type="entry name" value="PROAMNOPTASE"/>
</dbReference>
<comment type="subcellular location">
    <subcellularLocation>
        <location evidence="2 8">Cytoplasm</location>
    </subcellularLocation>
</comment>
<dbReference type="NCBIfam" id="TIGR01249">
    <property type="entry name" value="pro_imino_pep_1"/>
    <property type="match status" value="1"/>
</dbReference>
<dbReference type="Pfam" id="PF00561">
    <property type="entry name" value="Abhydrolase_1"/>
    <property type="match status" value="1"/>
</dbReference>
<evidence type="ECO:0000256" key="4">
    <source>
        <dbReference type="ARBA" id="ARBA00022438"/>
    </source>
</evidence>
<accession>A0AAX3ZF55</accession>
<evidence type="ECO:0000256" key="1">
    <source>
        <dbReference type="ARBA" id="ARBA00001585"/>
    </source>
</evidence>
<dbReference type="SUPFAM" id="SSF53474">
    <property type="entry name" value="alpha/beta-Hydrolases"/>
    <property type="match status" value="1"/>
</dbReference>
<keyword evidence="7 8" id="KW-0378">Hydrolase</keyword>
<organism evidence="13 14">
    <name type="scientific">Streptomyces rochei</name>
    <name type="common">Streptomyces parvullus</name>
    <dbReference type="NCBI Taxonomy" id="1928"/>
    <lineage>
        <taxon>Bacteria</taxon>
        <taxon>Bacillati</taxon>
        <taxon>Actinomycetota</taxon>
        <taxon>Actinomycetes</taxon>
        <taxon>Kitasatosporales</taxon>
        <taxon>Streptomycetaceae</taxon>
        <taxon>Streptomyces</taxon>
        <taxon>Streptomyces rochei group</taxon>
    </lineage>
</organism>
<dbReference type="PANTHER" id="PTHR43722:SF1">
    <property type="entry name" value="PROLINE IMINOPEPTIDASE"/>
    <property type="match status" value="1"/>
</dbReference>
<evidence type="ECO:0000313" key="14">
    <source>
        <dbReference type="Proteomes" id="UP001231701"/>
    </source>
</evidence>
<comment type="similarity">
    <text evidence="3 8 10">Belongs to the peptidase S33 family.</text>
</comment>
<dbReference type="PIRSF" id="PIRSF006431">
    <property type="entry name" value="Pept_S33"/>
    <property type="match status" value="1"/>
</dbReference>
<dbReference type="GeneID" id="90942337"/>
<dbReference type="EC" id="3.4.11.5" evidence="8 10"/>
<dbReference type="Gene3D" id="3.40.50.1820">
    <property type="entry name" value="alpha/beta hydrolase"/>
    <property type="match status" value="1"/>
</dbReference>
<dbReference type="GO" id="GO:0004177">
    <property type="term" value="F:aminopeptidase activity"/>
    <property type="evidence" value="ECO:0007669"/>
    <property type="project" value="UniProtKB-UniRule"/>
</dbReference>
<dbReference type="Proteomes" id="UP001231701">
    <property type="component" value="Chromosome"/>
</dbReference>
<evidence type="ECO:0000256" key="8">
    <source>
        <dbReference type="PIRNR" id="PIRNR006431"/>
    </source>
</evidence>
<evidence type="ECO:0000256" key="6">
    <source>
        <dbReference type="ARBA" id="ARBA00022670"/>
    </source>
</evidence>
<keyword evidence="4 8" id="KW-0031">Aminopeptidase</keyword>
<keyword evidence="5 8" id="KW-0963">Cytoplasm</keyword>